<feature type="transmembrane region" description="Helical" evidence="1">
    <location>
        <begin position="16"/>
        <end position="34"/>
    </location>
</feature>
<dbReference type="EMBL" id="CP029347">
    <property type="protein sequence ID" value="AWL11962.1"/>
    <property type="molecule type" value="Genomic_DNA"/>
</dbReference>
<reference evidence="3 4" key="1">
    <citation type="submission" date="2018-05" db="EMBL/GenBank/DDBJ databases">
        <title>Salinimonas sp. HMF8227 Genome sequencing and assembly.</title>
        <authorList>
            <person name="Kang H."/>
            <person name="Kang J."/>
            <person name="Cha I."/>
            <person name="Kim H."/>
            <person name="Joh K."/>
        </authorList>
    </citation>
    <scope>NUCLEOTIDE SEQUENCE [LARGE SCALE GENOMIC DNA]</scope>
    <source>
        <strain evidence="3 4">HMF8227</strain>
    </source>
</reference>
<feature type="domain" description="Mannosyl-glycoprotein endo-beta-N-acetylglucosamidase-like" evidence="2">
    <location>
        <begin position="136"/>
        <end position="239"/>
    </location>
</feature>
<dbReference type="AlphaFoldDB" id="A0A2S2E366"/>
<dbReference type="Pfam" id="PF01832">
    <property type="entry name" value="Glucosaminidase"/>
    <property type="match status" value="1"/>
</dbReference>
<dbReference type="GO" id="GO:0004040">
    <property type="term" value="F:amidase activity"/>
    <property type="evidence" value="ECO:0007669"/>
    <property type="project" value="InterPro"/>
</dbReference>
<proteinExistence type="predicted"/>
<evidence type="ECO:0000313" key="4">
    <source>
        <dbReference type="Proteomes" id="UP000245728"/>
    </source>
</evidence>
<dbReference type="RefSeq" id="WP_162558541.1">
    <property type="nucleotide sequence ID" value="NZ_CP029347.1"/>
</dbReference>
<organism evidence="3 4">
    <name type="scientific">Saliniradius amylolyticus</name>
    <dbReference type="NCBI Taxonomy" id="2183582"/>
    <lineage>
        <taxon>Bacteria</taxon>
        <taxon>Pseudomonadati</taxon>
        <taxon>Pseudomonadota</taxon>
        <taxon>Gammaproteobacteria</taxon>
        <taxon>Alteromonadales</taxon>
        <taxon>Alteromonadaceae</taxon>
        <taxon>Saliniradius</taxon>
    </lineage>
</organism>
<evidence type="ECO:0000313" key="3">
    <source>
        <dbReference type="EMBL" id="AWL11962.1"/>
    </source>
</evidence>
<dbReference type="Gene3D" id="1.10.530.10">
    <property type="match status" value="1"/>
</dbReference>
<keyword evidence="1" id="KW-0812">Transmembrane</keyword>
<evidence type="ECO:0000256" key="1">
    <source>
        <dbReference type="SAM" id="Phobius"/>
    </source>
</evidence>
<dbReference type="InterPro" id="IPR002901">
    <property type="entry name" value="MGlyc_endo_b_GlcNAc-like_dom"/>
</dbReference>
<sequence>MKASPYSRLKRWRKRAKWLLITVIGVSAVLYPFWPKTPQPDAVAPDAPSPVSRIPDFDRFSDVKQKKRAFFQYLQPVIEKQNERILEQRLFVLAVREIWRAGETLTPIQNSRLETLAEHYEVAVPDTDAGLTPLLERLDIVPEALVLVQAANESAWGTSRFARQGYNFFGMWCFSRGCGFVPKQRNQGASHEVAKFDSLEQAVAAYLHNINTNSAYADLRTIRARLRQLQRSVKAERLAQGLMRYSQRGQAYIDELLLMIRINRKYFS</sequence>
<dbReference type="InterPro" id="IPR053195">
    <property type="entry name" value="Bax-like"/>
</dbReference>
<keyword evidence="1" id="KW-0472">Membrane</keyword>
<dbReference type="Proteomes" id="UP000245728">
    <property type="component" value="Chromosome"/>
</dbReference>
<name>A0A2S2E366_9ALTE</name>
<evidence type="ECO:0000259" key="2">
    <source>
        <dbReference type="Pfam" id="PF01832"/>
    </source>
</evidence>
<dbReference type="PANTHER" id="PTHR40572">
    <property type="entry name" value="PROTEIN BAX"/>
    <property type="match status" value="1"/>
</dbReference>
<protein>
    <submittedName>
        <fullName evidence="3">Protein bax</fullName>
    </submittedName>
</protein>
<keyword evidence="1" id="KW-1133">Transmembrane helix</keyword>
<gene>
    <name evidence="3" type="ORF">HMF8227_01487</name>
</gene>
<accession>A0A2S2E366</accession>
<dbReference type="PANTHER" id="PTHR40572:SF1">
    <property type="entry name" value="PROTEIN BAX"/>
    <property type="match status" value="1"/>
</dbReference>
<dbReference type="KEGG" id="salh:HMF8227_01487"/>
<keyword evidence="4" id="KW-1185">Reference proteome</keyword>